<dbReference type="GO" id="GO:0016491">
    <property type="term" value="F:oxidoreductase activity"/>
    <property type="evidence" value="ECO:0007669"/>
    <property type="project" value="UniProtKB-KW"/>
</dbReference>
<dbReference type="EMBL" id="CADCVL010000018">
    <property type="protein sequence ID" value="CAA9464219.1"/>
    <property type="molecule type" value="Genomic_DNA"/>
</dbReference>
<evidence type="ECO:0000256" key="1">
    <source>
        <dbReference type="ARBA" id="ARBA00022741"/>
    </source>
</evidence>
<keyword evidence="3" id="KW-0560">Oxidoreductase</keyword>
<dbReference type="AlphaFoldDB" id="A0A6J4R4T6"/>
<dbReference type="EC" id="1.1.1.34" evidence="3"/>
<gene>
    <name evidence="3" type="ORF">AVDCRST_MAG65-98</name>
</gene>
<accession>A0A6J4R4T6</accession>
<dbReference type="SUPFAM" id="SSF52374">
    <property type="entry name" value="Nucleotidylyl transferase"/>
    <property type="match status" value="1"/>
</dbReference>
<dbReference type="GO" id="GO:0004592">
    <property type="term" value="F:pantoate-beta-alanine ligase activity"/>
    <property type="evidence" value="ECO:0007669"/>
    <property type="project" value="InterPro"/>
</dbReference>
<dbReference type="PANTHER" id="PTHR21299:SF1">
    <property type="entry name" value="PANTOATE--BETA-ALANINE LIGASE"/>
    <property type="match status" value="1"/>
</dbReference>
<dbReference type="GO" id="GO:0005829">
    <property type="term" value="C:cytosol"/>
    <property type="evidence" value="ECO:0007669"/>
    <property type="project" value="TreeGrafter"/>
</dbReference>
<dbReference type="PANTHER" id="PTHR21299">
    <property type="entry name" value="CYTIDYLATE KINASE/PANTOATE-BETA-ALANINE LIGASE"/>
    <property type="match status" value="1"/>
</dbReference>
<evidence type="ECO:0000256" key="2">
    <source>
        <dbReference type="ARBA" id="ARBA00022840"/>
    </source>
</evidence>
<dbReference type="EC" id="6.3.2.1" evidence="3"/>
<dbReference type="Gene3D" id="3.40.50.620">
    <property type="entry name" value="HUPs"/>
    <property type="match status" value="1"/>
</dbReference>
<dbReference type="Pfam" id="PF02569">
    <property type="entry name" value="Pantoate_ligase"/>
    <property type="match status" value="1"/>
</dbReference>
<sequence>MRLARTIEETRRFLAAARAGGRSVALVPTMGAFHAGHEGLMDAARQSCDVVVVSLFVN</sequence>
<proteinExistence type="predicted"/>
<protein>
    <submittedName>
        <fullName evidence="3">Pantoate--beta-alanine ligase / Hydroxymethylglutaryl-CoA reductase</fullName>
        <ecNumber evidence="3">1.1.1.34</ecNumber>
        <ecNumber evidence="3">6.3.2.1</ecNumber>
    </submittedName>
</protein>
<keyword evidence="3" id="KW-0436">Ligase</keyword>
<reference evidence="3" key="1">
    <citation type="submission" date="2020-02" db="EMBL/GenBank/DDBJ databases">
        <authorList>
            <person name="Meier V. D."/>
        </authorList>
    </citation>
    <scope>NUCLEOTIDE SEQUENCE</scope>
    <source>
        <strain evidence="3">AVDCRST_MAG65</strain>
    </source>
</reference>
<keyword evidence="2" id="KW-0067">ATP-binding</keyword>
<dbReference type="GO" id="GO:0005524">
    <property type="term" value="F:ATP binding"/>
    <property type="evidence" value="ECO:0007669"/>
    <property type="project" value="UniProtKB-KW"/>
</dbReference>
<name>A0A6J4R4T6_9ACTN</name>
<keyword evidence="1" id="KW-0547">Nucleotide-binding</keyword>
<feature type="non-terminal residue" evidence="3">
    <location>
        <position position="58"/>
    </location>
</feature>
<dbReference type="InterPro" id="IPR014729">
    <property type="entry name" value="Rossmann-like_a/b/a_fold"/>
</dbReference>
<evidence type="ECO:0000313" key="3">
    <source>
        <dbReference type="EMBL" id="CAA9464219.1"/>
    </source>
</evidence>
<dbReference type="InterPro" id="IPR003721">
    <property type="entry name" value="Pantoate_ligase"/>
</dbReference>
<organism evidence="3">
    <name type="scientific">uncultured Solirubrobacteraceae bacterium</name>
    <dbReference type="NCBI Taxonomy" id="1162706"/>
    <lineage>
        <taxon>Bacteria</taxon>
        <taxon>Bacillati</taxon>
        <taxon>Actinomycetota</taxon>
        <taxon>Thermoleophilia</taxon>
        <taxon>Solirubrobacterales</taxon>
        <taxon>Solirubrobacteraceae</taxon>
        <taxon>environmental samples</taxon>
    </lineage>
</organism>
<dbReference type="GO" id="GO:0015940">
    <property type="term" value="P:pantothenate biosynthetic process"/>
    <property type="evidence" value="ECO:0007669"/>
    <property type="project" value="InterPro"/>
</dbReference>